<reference evidence="1 2" key="1">
    <citation type="submission" date="2021-06" db="EMBL/GenBank/DDBJ databases">
        <authorList>
            <person name="Kallberg Y."/>
            <person name="Tangrot J."/>
            <person name="Rosling A."/>
        </authorList>
    </citation>
    <scope>NUCLEOTIDE SEQUENCE [LARGE SCALE GENOMIC DNA]</scope>
    <source>
        <strain evidence="1 2">120-4 pot B 10/14</strain>
    </source>
</reference>
<dbReference type="EMBL" id="CAJVQB010055361">
    <property type="protein sequence ID" value="CAG8837226.1"/>
    <property type="molecule type" value="Genomic_DNA"/>
</dbReference>
<proteinExistence type="predicted"/>
<comment type="caution">
    <text evidence="1">The sequence shown here is derived from an EMBL/GenBank/DDBJ whole genome shotgun (WGS) entry which is preliminary data.</text>
</comment>
<protein>
    <submittedName>
        <fullName evidence="1">15113_t:CDS:1</fullName>
    </submittedName>
</protein>
<dbReference type="Proteomes" id="UP000789901">
    <property type="component" value="Unassembled WGS sequence"/>
</dbReference>
<evidence type="ECO:0000313" key="1">
    <source>
        <dbReference type="EMBL" id="CAG8837226.1"/>
    </source>
</evidence>
<keyword evidence="2" id="KW-1185">Reference proteome</keyword>
<accession>A0ABN7WP51</accession>
<gene>
    <name evidence="1" type="ORF">GMARGA_LOCUS33400</name>
</gene>
<name>A0ABN7WP51_GIGMA</name>
<sequence>FIKTKSRNRIYSDTLSRLEHIKSELQKAILTKKKYWTKKTSTKKMEGLDEINEDIDLVDLEYEKMFAMEEFFNFDAFERDQKAFLFDNNHSTLQSLDSEVGWSIEDIIFS</sequence>
<organism evidence="1 2">
    <name type="scientific">Gigaspora margarita</name>
    <dbReference type="NCBI Taxonomy" id="4874"/>
    <lineage>
        <taxon>Eukaryota</taxon>
        <taxon>Fungi</taxon>
        <taxon>Fungi incertae sedis</taxon>
        <taxon>Mucoromycota</taxon>
        <taxon>Glomeromycotina</taxon>
        <taxon>Glomeromycetes</taxon>
        <taxon>Diversisporales</taxon>
        <taxon>Gigasporaceae</taxon>
        <taxon>Gigaspora</taxon>
    </lineage>
</organism>
<evidence type="ECO:0000313" key="2">
    <source>
        <dbReference type="Proteomes" id="UP000789901"/>
    </source>
</evidence>
<feature type="non-terminal residue" evidence="1">
    <location>
        <position position="1"/>
    </location>
</feature>